<comment type="caution">
    <text evidence="1">The sequence shown here is derived from an EMBL/GenBank/DDBJ whole genome shotgun (WGS) entry which is preliminary data.</text>
</comment>
<dbReference type="eggNOG" id="ENOG5033NU9">
    <property type="taxonomic scope" value="Bacteria"/>
</dbReference>
<evidence type="ECO:0000313" key="2">
    <source>
        <dbReference type="Proteomes" id="UP000017747"/>
    </source>
</evidence>
<keyword evidence="2" id="KW-1185">Reference proteome</keyword>
<evidence type="ECO:0000313" key="1">
    <source>
        <dbReference type="EMBL" id="ETA82502.1"/>
    </source>
</evidence>
<gene>
    <name evidence="1" type="ORF">T472_0200775</name>
</gene>
<organism evidence="1 2">
    <name type="scientific">Youngiibacter fragilis 232.1</name>
    <dbReference type="NCBI Taxonomy" id="994573"/>
    <lineage>
        <taxon>Bacteria</taxon>
        <taxon>Bacillati</taxon>
        <taxon>Bacillota</taxon>
        <taxon>Clostridia</taxon>
        <taxon>Eubacteriales</taxon>
        <taxon>Clostridiaceae</taxon>
        <taxon>Youngiibacter</taxon>
    </lineage>
</organism>
<reference evidence="1 2" key="1">
    <citation type="journal article" date="2014" name="Genome Announc.">
        <title>Genome Sequence of Youngiibacter fragilis, the Type Strain of the Genus Youngiibacter.</title>
        <authorList>
            <person name="Wawrik C.B."/>
            <person name="Callaghan A.V."/>
            <person name="Stamps B.W."/>
            <person name="Wawrik B."/>
        </authorList>
    </citation>
    <scope>NUCLEOTIDE SEQUENCE [LARGE SCALE GENOMIC DNA]</scope>
    <source>
        <strain evidence="1 2">232.1</strain>
    </source>
</reference>
<accession>V7ICA6</accession>
<protein>
    <submittedName>
        <fullName evidence="1">Uncharacterized protein</fullName>
    </submittedName>
</protein>
<sequence>MNSSCSCCNVAYEFCELIECLIQDIQHLETETVKARYKLSQHLTPPHDENVRNEILSDLASSYYEYPAYGIYLALMHSNENPMESDEYVKHLLNTAKGRTVSSQY</sequence>
<dbReference type="Proteomes" id="UP000017747">
    <property type="component" value="Unassembled WGS sequence"/>
</dbReference>
<proteinExistence type="predicted"/>
<dbReference type="AlphaFoldDB" id="V7ICA6"/>
<dbReference type="EMBL" id="AXUN02000008">
    <property type="protein sequence ID" value="ETA82502.1"/>
    <property type="molecule type" value="Genomic_DNA"/>
</dbReference>
<name>V7ICA6_9CLOT</name>